<proteinExistence type="predicted"/>
<reference evidence="1 2" key="1">
    <citation type="submission" date="2020-04" db="EMBL/GenBank/DDBJ databases">
        <title>Luteolibacter sp. G-1-1-1 isolated from soil.</title>
        <authorList>
            <person name="Dahal R.H."/>
        </authorList>
    </citation>
    <scope>NUCLEOTIDE SEQUENCE [LARGE SCALE GENOMIC DNA]</scope>
    <source>
        <strain evidence="1 2">G-1-1-1</strain>
    </source>
</reference>
<keyword evidence="2" id="KW-1185">Reference proteome</keyword>
<dbReference type="Proteomes" id="UP000501812">
    <property type="component" value="Chromosome"/>
</dbReference>
<dbReference type="KEGG" id="luo:HHL09_19055"/>
<evidence type="ECO:0000313" key="1">
    <source>
        <dbReference type="EMBL" id="QJE97790.1"/>
    </source>
</evidence>
<sequence length="146" mass="15687">MKIVPLISSGVTGPLGVLHLPRLWLKVSLEARGLLADGYPGAGQGYDQMVIDGLGLDREAVIAHIADTRPTYPQFETWVKGQPSVKLDAASIKALNDAITGYIHADEVRKAVLGADGIPDDSNAPKDAINLNNLDDWHEFHAALLK</sequence>
<gene>
    <name evidence="1" type="ORF">HHL09_19055</name>
</gene>
<dbReference type="AlphaFoldDB" id="A0A858RNR8"/>
<organism evidence="1 2">
    <name type="scientific">Luteolibacter luteus</name>
    <dbReference type="NCBI Taxonomy" id="2728835"/>
    <lineage>
        <taxon>Bacteria</taxon>
        <taxon>Pseudomonadati</taxon>
        <taxon>Verrucomicrobiota</taxon>
        <taxon>Verrucomicrobiia</taxon>
        <taxon>Verrucomicrobiales</taxon>
        <taxon>Verrucomicrobiaceae</taxon>
        <taxon>Luteolibacter</taxon>
    </lineage>
</organism>
<protein>
    <submittedName>
        <fullName evidence="1">DUF5069 domain-containing protein</fullName>
    </submittedName>
</protein>
<name>A0A858RNR8_9BACT</name>
<accession>A0A858RNR8</accession>
<dbReference type="RefSeq" id="WP_169456216.1">
    <property type="nucleotide sequence ID" value="NZ_CP051774.1"/>
</dbReference>
<dbReference type="EMBL" id="CP051774">
    <property type="protein sequence ID" value="QJE97790.1"/>
    <property type="molecule type" value="Genomic_DNA"/>
</dbReference>
<evidence type="ECO:0000313" key="2">
    <source>
        <dbReference type="Proteomes" id="UP000501812"/>
    </source>
</evidence>